<dbReference type="Pfam" id="PF08240">
    <property type="entry name" value="ADH_N"/>
    <property type="match status" value="1"/>
</dbReference>
<comment type="cofactor">
    <cofactor evidence="1 6">
        <name>Zn(2+)</name>
        <dbReference type="ChEBI" id="CHEBI:29105"/>
    </cofactor>
</comment>
<feature type="domain" description="Alcohol dehydrogenase-like C-terminal" evidence="7">
    <location>
        <begin position="230"/>
        <end position="363"/>
    </location>
</feature>
<evidence type="ECO:0000256" key="6">
    <source>
        <dbReference type="RuleBase" id="RU361277"/>
    </source>
</evidence>
<proteinExistence type="inferred from homology"/>
<name>A0ABQ0MGU1_9BACT</name>
<dbReference type="InterPro" id="IPR002328">
    <property type="entry name" value="ADH_Zn_CS"/>
</dbReference>
<dbReference type="PANTHER" id="PTHR42940:SF8">
    <property type="entry name" value="VACUOLAR PROTEIN SORTING-ASSOCIATED PROTEIN 11"/>
    <property type="match status" value="1"/>
</dbReference>
<dbReference type="PANTHER" id="PTHR42940">
    <property type="entry name" value="ALCOHOL DEHYDROGENASE 1-RELATED"/>
    <property type="match status" value="1"/>
</dbReference>
<dbReference type="CDD" id="cd08254">
    <property type="entry name" value="hydroxyacyl_CoA_DH"/>
    <property type="match status" value="1"/>
</dbReference>
<organism evidence="9 10">
    <name type="scientific">Geoanaerobacter pelophilus</name>
    <dbReference type="NCBI Taxonomy" id="60036"/>
    <lineage>
        <taxon>Bacteria</taxon>
        <taxon>Pseudomonadati</taxon>
        <taxon>Thermodesulfobacteriota</taxon>
        <taxon>Desulfuromonadia</taxon>
        <taxon>Geobacterales</taxon>
        <taxon>Geobacteraceae</taxon>
        <taxon>Geoanaerobacter</taxon>
    </lineage>
</organism>
<keyword evidence="3 6" id="KW-0479">Metal-binding</keyword>
<evidence type="ECO:0000256" key="5">
    <source>
        <dbReference type="ARBA" id="ARBA00023002"/>
    </source>
</evidence>
<evidence type="ECO:0000259" key="7">
    <source>
        <dbReference type="Pfam" id="PF00107"/>
    </source>
</evidence>
<evidence type="ECO:0000256" key="3">
    <source>
        <dbReference type="ARBA" id="ARBA00022723"/>
    </source>
</evidence>
<dbReference type="InterPro" id="IPR011032">
    <property type="entry name" value="GroES-like_sf"/>
</dbReference>
<evidence type="ECO:0000256" key="4">
    <source>
        <dbReference type="ARBA" id="ARBA00022833"/>
    </source>
</evidence>
<evidence type="ECO:0000313" key="9">
    <source>
        <dbReference type="EMBL" id="GAW65371.1"/>
    </source>
</evidence>
<dbReference type="Proteomes" id="UP000194153">
    <property type="component" value="Unassembled WGS sequence"/>
</dbReference>
<reference evidence="10" key="1">
    <citation type="submission" date="2017-05" db="EMBL/GenBank/DDBJ databases">
        <title>Draft genome sequence of Geobacter pelophilus, a iron(III)-reducing bacteria.</title>
        <authorList>
            <person name="Aoyagi T."/>
            <person name="Koike H."/>
            <person name="Morita T."/>
            <person name="Sato Y."/>
            <person name="Habe H."/>
            <person name="Hori T."/>
        </authorList>
    </citation>
    <scope>NUCLEOTIDE SEQUENCE [LARGE SCALE GENOMIC DNA]</scope>
    <source>
        <strain evidence="10">Drf2</strain>
    </source>
</reference>
<keyword evidence="4 6" id="KW-0862">Zinc</keyword>
<accession>A0ABQ0MGU1</accession>
<gene>
    <name evidence="9" type="ORF">GPEL0_01f0218</name>
</gene>
<dbReference type="InterPro" id="IPR017614">
    <property type="entry name" value="Dearomat_deydrogenase"/>
</dbReference>
<dbReference type="InterPro" id="IPR013154">
    <property type="entry name" value="ADH-like_N"/>
</dbReference>
<dbReference type="InterPro" id="IPR036291">
    <property type="entry name" value="NAD(P)-bd_dom_sf"/>
</dbReference>
<dbReference type="Gene3D" id="3.40.50.720">
    <property type="entry name" value="NAD(P)-binding Rossmann-like Domain"/>
    <property type="match status" value="1"/>
</dbReference>
<dbReference type="Pfam" id="PF00107">
    <property type="entry name" value="ADH_zinc_N"/>
    <property type="match status" value="1"/>
</dbReference>
<dbReference type="PROSITE" id="PS00059">
    <property type="entry name" value="ADH_ZINC"/>
    <property type="match status" value="1"/>
</dbReference>
<evidence type="ECO:0000259" key="8">
    <source>
        <dbReference type="Pfam" id="PF08240"/>
    </source>
</evidence>
<evidence type="ECO:0000313" key="10">
    <source>
        <dbReference type="Proteomes" id="UP000194153"/>
    </source>
</evidence>
<evidence type="ECO:0000256" key="2">
    <source>
        <dbReference type="ARBA" id="ARBA00008072"/>
    </source>
</evidence>
<dbReference type="InterPro" id="IPR013149">
    <property type="entry name" value="ADH-like_C"/>
</dbReference>
<evidence type="ECO:0000256" key="1">
    <source>
        <dbReference type="ARBA" id="ARBA00001947"/>
    </source>
</evidence>
<dbReference type="Gene3D" id="3.90.180.10">
    <property type="entry name" value="Medium-chain alcohol dehydrogenases, catalytic domain"/>
    <property type="match status" value="1"/>
</dbReference>
<dbReference type="SUPFAM" id="SSF51735">
    <property type="entry name" value="NAD(P)-binding Rossmann-fold domains"/>
    <property type="match status" value="1"/>
</dbReference>
<dbReference type="NCBIfam" id="TIGR03201">
    <property type="entry name" value="dearomat_had"/>
    <property type="match status" value="1"/>
</dbReference>
<comment type="caution">
    <text evidence="9">The sequence shown here is derived from an EMBL/GenBank/DDBJ whole genome shotgun (WGS) entry which is preliminary data.</text>
</comment>
<keyword evidence="10" id="KW-1185">Reference proteome</keyword>
<comment type="similarity">
    <text evidence="2 6">Belongs to the zinc-containing alcohol dehydrogenase family.</text>
</comment>
<keyword evidence="5" id="KW-0560">Oxidoreductase</keyword>
<dbReference type="EMBL" id="BDQG01000001">
    <property type="protein sequence ID" value="GAW65371.1"/>
    <property type="molecule type" value="Genomic_DNA"/>
</dbReference>
<dbReference type="SUPFAM" id="SSF50129">
    <property type="entry name" value="GroES-like"/>
    <property type="match status" value="1"/>
</dbReference>
<feature type="domain" description="Alcohol dehydrogenase-like N-terminal" evidence="8">
    <location>
        <begin position="75"/>
        <end position="184"/>
    </location>
</feature>
<protein>
    <submittedName>
        <fullName evidence="9">Zn-dependent alcohol dehydrogenase</fullName>
    </submittedName>
</protein>
<sequence length="405" mass="42969">MRQKTVLFLPFNKRYPLDSKISIVVLIYHNAICHRKRFDKTTQEGGSFMSKSAYRWSMTAVGEPMQKGEFAPTPGAGEVVVEVAGCGVCHTDLGFYYSGVRFNHPAPLTLGHEISGRVISAGEGAGQWVGKAVLIPAVIPCGECDLCLSSHGTICRAQQMPGNDIHGGFASHIVVPAKTLCPVDEKRLAAAGLELADISVVADAVTTPYQAAVQAEVQPGDVAIVIGVGGVGGYAVQVANALGATVIAIDVDPVKLENVAKHGAALTLNSREIAGKELKKAINDFVKAKGLKQTCWKIFECSGSAPGQDTAFGLLTYGATLSVVGFTMDKIELRLSNLMAFHARALGNWGCLTELYPAALDLVLDGKVALTPFIEKHPLDNINQVFTSAHAHQLTRRAILVPGLS</sequence>